<evidence type="ECO:0000256" key="1">
    <source>
        <dbReference type="SAM" id="MobiDB-lite"/>
    </source>
</evidence>
<keyword evidence="4" id="KW-1185">Reference proteome</keyword>
<reference evidence="3" key="2">
    <citation type="submission" date="2025-09" db="UniProtKB">
        <authorList>
            <consortium name="Ensembl"/>
        </authorList>
    </citation>
    <scope>IDENTIFICATION</scope>
</reference>
<keyword evidence="2" id="KW-0812">Transmembrane</keyword>
<dbReference type="AlphaFoldDB" id="A0A8B9MM94"/>
<evidence type="ECO:0008006" key="5">
    <source>
        <dbReference type="Google" id="ProtNLM"/>
    </source>
</evidence>
<feature type="transmembrane region" description="Helical" evidence="2">
    <location>
        <begin position="54"/>
        <end position="73"/>
    </location>
</feature>
<proteinExistence type="predicted"/>
<feature type="compositionally biased region" description="Gly residues" evidence="1">
    <location>
        <begin position="227"/>
        <end position="236"/>
    </location>
</feature>
<dbReference type="Proteomes" id="UP000694541">
    <property type="component" value="Unplaced"/>
</dbReference>
<sequence>VFEGLGGALGVLRVVGGLWGGAPDSWVPWHGVPRGFGGPWWGCHTHPPKPPQDFIRCVIGCLLFLITSLIVLIGHRDGAGIAAAVFGLLAGILLGYDAYITLPTRQGHTAAPTGVYWEDWGSPMGGGGTGLNGGGGGGGVLPYGWELGAVGRGSCPVRGTELGALGGGCCHMGERWEGVAALWGELVAVGIPNAPPFSVCPPQSPRMVPDPPPICTETPQNSPPPLRGGGGPALNY</sequence>
<keyword evidence="2" id="KW-1133">Transmembrane helix</keyword>
<organism evidence="3 4">
    <name type="scientific">Accipiter nisus</name>
    <name type="common">Eurasian sparrowhawk</name>
    <dbReference type="NCBI Taxonomy" id="211598"/>
    <lineage>
        <taxon>Eukaryota</taxon>
        <taxon>Metazoa</taxon>
        <taxon>Chordata</taxon>
        <taxon>Craniata</taxon>
        <taxon>Vertebrata</taxon>
        <taxon>Euteleostomi</taxon>
        <taxon>Archelosauria</taxon>
        <taxon>Archosauria</taxon>
        <taxon>Dinosauria</taxon>
        <taxon>Saurischia</taxon>
        <taxon>Theropoda</taxon>
        <taxon>Coelurosauria</taxon>
        <taxon>Aves</taxon>
        <taxon>Neognathae</taxon>
        <taxon>Neoaves</taxon>
        <taxon>Telluraves</taxon>
        <taxon>Accipitrimorphae</taxon>
        <taxon>Accipitriformes</taxon>
        <taxon>Accipitridae</taxon>
        <taxon>Accipitrinae</taxon>
        <taxon>Accipiter</taxon>
    </lineage>
</organism>
<name>A0A8B9MM94_9AVES</name>
<dbReference type="Ensembl" id="ENSANIT00000010182.1">
    <property type="protein sequence ID" value="ENSANIP00000009844.1"/>
    <property type="gene ID" value="ENSANIG00000006645.1"/>
</dbReference>
<evidence type="ECO:0000313" key="4">
    <source>
        <dbReference type="Proteomes" id="UP000694541"/>
    </source>
</evidence>
<evidence type="ECO:0000313" key="3">
    <source>
        <dbReference type="Ensembl" id="ENSANIP00000009844.1"/>
    </source>
</evidence>
<reference evidence="3" key="1">
    <citation type="submission" date="2025-08" db="UniProtKB">
        <authorList>
            <consortium name="Ensembl"/>
        </authorList>
    </citation>
    <scope>IDENTIFICATION</scope>
</reference>
<feature type="region of interest" description="Disordered" evidence="1">
    <location>
        <begin position="209"/>
        <end position="236"/>
    </location>
</feature>
<accession>A0A8B9MM94</accession>
<keyword evidence="2" id="KW-0472">Membrane</keyword>
<protein>
    <recommendedName>
        <fullName evidence="5">PLP2 protein</fullName>
    </recommendedName>
</protein>
<feature type="transmembrane region" description="Helical" evidence="2">
    <location>
        <begin position="79"/>
        <end position="99"/>
    </location>
</feature>
<evidence type="ECO:0000256" key="2">
    <source>
        <dbReference type="SAM" id="Phobius"/>
    </source>
</evidence>